<proteinExistence type="predicted"/>
<dbReference type="EMBL" id="PPEG02000003">
    <property type="protein sequence ID" value="PWN62706.1"/>
    <property type="molecule type" value="Genomic_DNA"/>
</dbReference>
<reference evidence="1 2" key="1">
    <citation type="submission" date="2018-04" db="EMBL/GenBank/DDBJ databases">
        <title>Chryseobacterium oncorhynchi 701B-08T from rainbow trout, and Chryseobacterium viscerum 687B-08T from diseased fish.</title>
        <authorList>
            <person name="Jeong J.-J."/>
            <person name="Lee Y.J."/>
            <person name="Pathiraja D."/>
            <person name="Park B."/>
            <person name="Choi I.-G."/>
            <person name="Kim K.D."/>
        </authorList>
    </citation>
    <scope>NUCLEOTIDE SEQUENCE [LARGE SCALE GENOMIC DNA]</scope>
    <source>
        <strain evidence="1 2">687B-08</strain>
    </source>
</reference>
<dbReference type="AlphaFoldDB" id="A0A316WQD4"/>
<protein>
    <submittedName>
        <fullName evidence="1">Uncharacterized protein</fullName>
    </submittedName>
</protein>
<evidence type="ECO:0000313" key="2">
    <source>
        <dbReference type="Proteomes" id="UP000236413"/>
    </source>
</evidence>
<dbReference type="Proteomes" id="UP000236413">
    <property type="component" value="Unassembled WGS sequence"/>
</dbReference>
<name>A0A316WQD4_9FLAO</name>
<comment type="caution">
    <text evidence="1">The sequence shown here is derived from an EMBL/GenBank/DDBJ whole genome shotgun (WGS) entry which is preliminary data.</text>
</comment>
<accession>A0A316WQD4</accession>
<sequence>MDKALRLQSIHTIPKYLLENQQEYLNLPKEQMKALKEENKKRDKLFHIKNKKRVPLEVLFIL</sequence>
<organism evidence="1 2">
    <name type="scientific">Chryseobacterium viscerum</name>
    <dbReference type="NCBI Taxonomy" id="1037377"/>
    <lineage>
        <taxon>Bacteria</taxon>
        <taxon>Pseudomonadati</taxon>
        <taxon>Bacteroidota</taxon>
        <taxon>Flavobacteriia</taxon>
        <taxon>Flavobacteriales</taxon>
        <taxon>Weeksellaceae</taxon>
        <taxon>Chryseobacterium group</taxon>
        <taxon>Chryseobacterium</taxon>
    </lineage>
</organism>
<evidence type="ECO:0000313" key="1">
    <source>
        <dbReference type="EMBL" id="PWN62706.1"/>
    </source>
</evidence>
<gene>
    <name evidence="1" type="ORF">C1634_007965</name>
</gene>